<dbReference type="GeneID" id="106514191"/>
<dbReference type="InParanoid" id="A0A2I4ATG7"/>
<sequence length="170" mass="19007">MDRTTVVPTCRGPQLPPPNTSTSTLAFNQHFTTTAAGKLHLAEIVCGMMVWILVGGTDYFRLSALCWVMFVSILVWIFTVCLFIIFLTGAHNRITHIPWTLLSLCFNCSAALLYLLTAVVDALTVNWAVRGRHNYNCWAASAFFASLTTLCYSGSSFLSYRVWRSSEDLH</sequence>
<feature type="transmembrane region" description="Helical" evidence="6">
    <location>
        <begin position="140"/>
        <end position="160"/>
    </location>
</feature>
<protein>
    <submittedName>
        <fullName evidence="9">CKLF-like MARVEL transmembrane domain-containing protein 8b</fullName>
    </submittedName>
</protein>
<keyword evidence="4 5" id="KW-0472">Membrane</keyword>
<gene>
    <name evidence="9" type="primary">cmtm8b</name>
</gene>
<organism evidence="8 9">
    <name type="scientific">Austrofundulus limnaeus</name>
    <name type="common">Annual killifish</name>
    <dbReference type="NCBI Taxonomy" id="52670"/>
    <lineage>
        <taxon>Eukaryota</taxon>
        <taxon>Metazoa</taxon>
        <taxon>Chordata</taxon>
        <taxon>Craniata</taxon>
        <taxon>Vertebrata</taxon>
        <taxon>Euteleostomi</taxon>
        <taxon>Actinopterygii</taxon>
        <taxon>Neopterygii</taxon>
        <taxon>Teleostei</taxon>
        <taxon>Neoteleostei</taxon>
        <taxon>Acanthomorphata</taxon>
        <taxon>Ovalentaria</taxon>
        <taxon>Atherinomorphae</taxon>
        <taxon>Cyprinodontiformes</taxon>
        <taxon>Rivulidae</taxon>
        <taxon>Austrofundulus</taxon>
    </lineage>
</organism>
<dbReference type="PANTHER" id="PTHR22776:SF10">
    <property type="entry name" value="CKLF-LIKE MARVEL TRANSMEMBRANE DOMAIN-CONTAINING PROTEIN 8"/>
    <property type="match status" value="1"/>
</dbReference>
<dbReference type="KEGG" id="alim:106514191"/>
<dbReference type="OrthoDB" id="6481667at2759"/>
<comment type="subcellular location">
    <subcellularLocation>
        <location evidence="1">Membrane</location>
        <topology evidence="1">Multi-pass membrane protein</topology>
    </subcellularLocation>
</comment>
<dbReference type="GO" id="GO:0016020">
    <property type="term" value="C:membrane"/>
    <property type="evidence" value="ECO:0007669"/>
    <property type="project" value="UniProtKB-SubCell"/>
</dbReference>
<dbReference type="Proteomes" id="UP000192220">
    <property type="component" value="Unplaced"/>
</dbReference>
<dbReference type="RefSeq" id="XP_013858795.1">
    <property type="nucleotide sequence ID" value="XM_014003341.1"/>
</dbReference>
<evidence type="ECO:0000256" key="3">
    <source>
        <dbReference type="ARBA" id="ARBA00022989"/>
    </source>
</evidence>
<dbReference type="AlphaFoldDB" id="A0A2I4ATG7"/>
<dbReference type="GO" id="GO:0019911">
    <property type="term" value="F:structural constituent of myelin sheath"/>
    <property type="evidence" value="ECO:0007669"/>
    <property type="project" value="TreeGrafter"/>
</dbReference>
<dbReference type="STRING" id="52670.A0A2I4ATG7"/>
<evidence type="ECO:0000256" key="5">
    <source>
        <dbReference type="PROSITE-ProRule" id="PRU00581"/>
    </source>
</evidence>
<reference evidence="9" key="1">
    <citation type="submission" date="2025-08" db="UniProtKB">
        <authorList>
            <consortium name="RefSeq"/>
        </authorList>
    </citation>
    <scope>IDENTIFICATION</scope>
    <source>
        <strain evidence="9">Quisiro</strain>
        <tissue evidence="9">Liver</tissue>
    </source>
</reference>
<accession>A0A2I4ATG7</accession>
<evidence type="ECO:0000256" key="6">
    <source>
        <dbReference type="SAM" id="Phobius"/>
    </source>
</evidence>
<keyword evidence="8" id="KW-1185">Reference proteome</keyword>
<keyword evidence="3 6" id="KW-1133">Transmembrane helix</keyword>
<keyword evidence="2 5" id="KW-0812">Transmembrane</keyword>
<dbReference type="PROSITE" id="PS51225">
    <property type="entry name" value="MARVEL"/>
    <property type="match status" value="1"/>
</dbReference>
<dbReference type="GO" id="GO:0042552">
    <property type="term" value="P:myelination"/>
    <property type="evidence" value="ECO:0007669"/>
    <property type="project" value="TreeGrafter"/>
</dbReference>
<dbReference type="InterPro" id="IPR008253">
    <property type="entry name" value="Marvel"/>
</dbReference>
<evidence type="ECO:0000256" key="1">
    <source>
        <dbReference type="ARBA" id="ARBA00004141"/>
    </source>
</evidence>
<dbReference type="PRINTS" id="PR01884">
    <property type="entry name" value="MALPROTEIN"/>
</dbReference>
<feature type="transmembrane region" description="Helical" evidence="6">
    <location>
        <begin position="39"/>
        <end position="56"/>
    </location>
</feature>
<proteinExistence type="predicted"/>
<evidence type="ECO:0000256" key="2">
    <source>
        <dbReference type="ARBA" id="ARBA00022692"/>
    </source>
</evidence>
<feature type="domain" description="MARVEL" evidence="7">
    <location>
        <begin position="31"/>
        <end position="164"/>
    </location>
</feature>
<dbReference type="Pfam" id="PF01284">
    <property type="entry name" value="MARVEL"/>
    <property type="match status" value="1"/>
</dbReference>
<feature type="transmembrane region" description="Helical" evidence="6">
    <location>
        <begin position="99"/>
        <end position="120"/>
    </location>
</feature>
<evidence type="ECO:0000313" key="8">
    <source>
        <dbReference type="Proteomes" id="UP000192220"/>
    </source>
</evidence>
<evidence type="ECO:0000256" key="4">
    <source>
        <dbReference type="ARBA" id="ARBA00023136"/>
    </source>
</evidence>
<dbReference type="PANTHER" id="PTHR22776">
    <property type="entry name" value="MARVEL-CONTAINING POTENTIAL LIPID RAFT-ASSOCIATED PROTEIN"/>
    <property type="match status" value="1"/>
</dbReference>
<feature type="transmembrane region" description="Helical" evidence="6">
    <location>
        <begin position="62"/>
        <end position="87"/>
    </location>
</feature>
<name>A0A2I4ATG7_AUSLI</name>
<dbReference type="InterPro" id="IPR050578">
    <property type="entry name" value="MARVEL-CKLF_proteins"/>
</dbReference>
<dbReference type="InterPro" id="IPR013295">
    <property type="entry name" value="MAL"/>
</dbReference>
<evidence type="ECO:0000259" key="7">
    <source>
        <dbReference type="PROSITE" id="PS51225"/>
    </source>
</evidence>
<dbReference type="CTD" id="791163"/>
<evidence type="ECO:0000313" key="9">
    <source>
        <dbReference type="RefSeq" id="XP_013858795.1"/>
    </source>
</evidence>